<evidence type="ECO:0000256" key="1">
    <source>
        <dbReference type="SAM" id="MobiDB-lite"/>
    </source>
</evidence>
<sequence>MILKLQPLQVKKISLQSLQKQDNHSQKSDIDSTIAGSSSSLKDQRWPISVKIRIYQYLDRYTIIGAIAKLQKEDRSLIKTNRKLFRHQ</sequence>
<evidence type="ECO:0000313" key="3">
    <source>
        <dbReference type="Proteomes" id="UP000785679"/>
    </source>
</evidence>
<organism evidence="2 3">
    <name type="scientific">Halteria grandinella</name>
    <dbReference type="NCBI Taxonomy" id="5974"/>
    <lineage>
        <taxon>Eukaryota</taxon>
        <taxon>Sar</taxon>
        <taxon>Alveolata</taxon>
        <taxon>Ciliophora</taxon>
        <taxon>Intramacronucleata</taxon>
        <taxon>Spirotrichea</taxon>
        <taxon>Stichotrichia</taxon>
        <taxon>Sporadotrichida</taxon>
        <taxon>Halteriidae</taxon>
        <taxon>Halteria</taxon>
    </lineage>
</organism>
<accession>A0A8J8T2S1</accession>
<evidence type="ECO:0000313" key="2">
    <source>
        <dbReference type="EMBL" id="TNV79338.1"/>
    </source>
</evidence>
<feature type="region of interest" description="Disordered" evidence="1">
    <location>
        <begin position="17"/>
        <end position="42"/>
    </location>
</feature>
<dbReference type="Proteomes" id="UP000785679">
    <property type="component" value="Unassembled WGS sequence"/>
</dbReference>
<dbReference type="EMBL" id="RRYP01009047">
    <property type="protein sequence ID" value="TNV79338.1"/>
    <property type="molecule type" value="Genomic_DNA"/>
</dbReference>
<feature type="compositionally biased region" description="Basic and acidic residues" evidence="1">
    <location>
        <begin position="21"/>
        <end position="30"/>
    </location>
</feature>
<protein>
    <submittedName>
        <fullName evidence="2">Uncharacterized protein</fullName>
    </submittedName>
</protein>
<dbReference type="AlphaFoldDB" id="A0A8J8T2S1"/>
<proteinExistence type="predicted"/>
<name>A0A8J8T2S1_HALGN</name>
<comment type="caution">
    <text evidence="2">The sequence shown here is derived from an EMBL/GenBank/DDBJ whole genome shotgun (WGS) entry which is preliminary data.</text>
</comment>
<keyword evidence="3" id="KW-1185">Reference proteome</keyword>
<gene>
    <name evidence="2" type="ORF">FGO68_gene15748</name>
</gene>
<reference evidence="2" key="1">
    <citation type="submission" date="2019-06" db="EMBL/GenBank/DDBJ databases">
        <authorList>
            <person name="Zheng W."/>
        </authorList>
    </citation>
    <scope>NUCLEOTIDE SEQUENCE</scope>
    <source>
        <strain evidence="2">QDHG01</strain>
    </source>
</reference>